<dbReference type="AlphaFoldDB" id="A0A7W0C890"/>
<keyword evidence="4" id="KW-1185">Reference proteome</keyword>
<dbReference type="Pfam" id="PF26551">
    <property type="entry name" value="DUF8180"/>
    <property type="match status" value="1"/>
</dbReference>
<feature type="domain" description="DUF8180" evidence="2">
    <location>
        <begin position="40"/>
        <end position="95"/>
    </location>
</feature>
<organism evidence="3 4">
    <name type="scientific">Desulfosalsimonas propionicica</name>
    <dbReference type="NCBI Taxonomy" id="332175"/>
    <lineage>
        <taxon>Bacteria</taxon>
        <taxon>Pseudomonadati</taxon>
        <taxon>Thermodesulfobacteriota</taxon>
        <taxon>Desulfobacteria</taxon>
        <taxon>Desulfobacterales</taxon>
        <taxon>Desulfosalsimonadaceae</taxon>
        <taxon>Desulfosalsimonas</taxon>
    </lineage>
</organism>
<dbReference type="RefSeq" id="WP_181550659.1">
    <property type="nucleotide sequence ID" value="NZ_JACDUS010000003.1"/>
</dbReference>
<dbReference type="InterPro" id="IPR058493">
    <property type="entry name" value="DUF8180"/>
</dbReference>
<evidence type="ECO:0000256" key="1">
    <source>
        <dbReference type="SAM" id="MobiDB-lite"/>
    </source>
</evidence>
<protein>
    <submittedName>
        <fullName evidence="3">ABC-type Zn2+ transport system substrate-binding protein/surface adhesin</fullName>
    </submittedName>
</protein>
<proteinExistence type="predicted"/>
<evidence type="ECO:0000313" key="4">
    <source>
        <dbReference type="Proteomes" id="UP000525298"/>
    </source>
</evidence>
<sequence>MSDHHHHDHGHGHDHDHGHDHQHVHSHESGSSEMSMAAKLEKMVSHWLKHNADHAETYRQWADRARQAGLPEVAEILESVAKDSQAINTDLEKAGQVLKGK</sequence>
<dbReference type="Proteomes" id="UP000525298">
    <property type="component" value="Unassembled WGS sequence"/>
</dbReference>
<feature type="region of interest" description="Disordered" evidence="1">
    <location>
        <begin position="1"/>
        <end position="36"/>
    </location>
</feature>
<gene>
    <name evidence="3" type="ORF">HNR65_001314</name>
</gene>
<evidence type="ECO:0000259" key="2">
    <source>
        <dbReference type="Pfam" id="PF26551"/>
    </source>
</evidence>
<comment type="caution">
    <text evidence="3">The sequence shown here is derived from an EMBL/GenBank/DDBJ whole genome shotgun (WGS) entry which is preliminary data.</text>
</comment>
<accession>A0A7W0C890</accession>
<reference evidence="3 4" key="1">
    <citation type="submission" date="2020-07" db="EMBL/GenBank/DDBJ databases">
        <title>Genomic Encyclopedia of Type Strains, Phase IV (KMG-IV): sequencing the most valuable type-strain genomes for metagenomic binning, comparative biology and taxonomic classification.</title>
        <authorList>
            <person name="Goeker M."/>
        </authorList>
    </citation>
    <scope>NUCLEOTIDE SEQUENCE [LARGE SCALE GENOMIC DNA]</scope>
    <source>
        <strain evidence="3 4">DSM 17721</strain>
    </source>
</reference>
<feature type="compositionally biased region" description="Basic and acidic residues" evidence="1">
    <location>
        <begin position="1"/>
        <end position="30"/>
    </location>
</feature>
<evidence type="ECO:0000313" key="3">
    <source>
        <dbReference type="EMBL" id="MBA2880988.1"/>
    </source>
</evidence>
<dbReference type="EMBL" id="JACDUS010000003">
    <property type="protein sequence ID" value="MBA2880988.1"/>
    <property type="molecule type" value="Genomic_DNA"/>
</dbReference>
<name>A0A7W0C890_9BACT</name>